<dbReference type="EMBL" id="VOHM01000010">
    <property type="protein sequence ID" value="TWT25630.1"/>
    <property type="molecule type" value="Genomic_DNA"/>
</dbReference>
<comment type="caution">
    <text evidence="1">The sequence shown here is derived from an EMBL/GenBank/DDBJ whole genome shotgun (WGS) entry which is preliminary data.</text>
</comment>
<proteinExistence type="predicted"/>
<organism evidence="1 2">
    <name type="scientific">Corynebacterium canis</name>
    <dbReference type="NCBI Taxonomy" id="679663"/>
    <lineage>
        <taxon>Bacteria</taxon>
        <taxon>Bacillati</taxon>
        <taxon>Actinomycetota</taxon>
        <taxon>Actinomycetes</taxon>
        <taxon>Mycobacteriales</taxon>
        <taxon>Corynebacteriaceae</taxon>
        <taxon>Corynebacterium</taxon>
    </lineage>
</organism>
<name>A0A5C5UJV8_9CORY</name>
<evidence type="ECO:0008006" key="3">
    <source>
        <dbReference type="Google" id="ProtNLM"/>
    </source>
</evidence>
<evidence type="ECO:0000313" key="1">
    <source>
        <dbReference type="EMBL" id="TWT25630.1"/>
    </source>
</evidence>
<dbReference type="Proteomes" id="UP000320791">
    <property type="component" value="Unassembled WGS sequence"/>
</dbReference>
<protein>
    <recommendedName>
        <fullName evidence="3">DUF559 domain-containing protein</fullName>
    </recommendedName>
</protein>
<gene>
    <name evidence="1" type="ORF">FRX94_05745</name>
</gene>
<dbReference type="OrthoDB" id="4775361at2"/>
<evidence type="ECO:0000313" key="2">
    <source>
        <dbReference type="Proteomes" id="UP000320791"/>
    </source>
</evidence>
<accession>A0A5C5UJV8</accession>
<keyword evidence="2" id="KW-1185">Reference proteome</keyword>
<dbReference type="AlphaFoldDB" id="A0A5C5UJV8"/>
<sequence>MELILFSDCSAREQRVLSRGVRQGTHLRLASGVYVPRYAFLEKPPWEQHRLRAMAIGLRGGRVIGGVSAATLWKMWIVLDPTAPVEFHVVRSGHCCDTAGHRLLTPLRSGDYTRGAVCKVTTIPQTLLDLAEYHSFEACFMATTWALRFKKCSVEDIQQKARRSENLQRALDLVDVNVESAAEAYFLAQVRDGGVIDLQTQVSVVDSRAKLWRPDFQIRYTRILIEISGVGKYGETEEDQKFNVDKATDRLNRLTSQGFVVWSYSAREVFSGFAYQDVLRRYRAL</sequence>
<reference evidence="1 2" key="1">
    <citation type="submission" date="2019-08" db="EMBL/GenBank/DDBJ databases">
        <authorList>
            <person name="Lei W."/>
        </authorList>
    </citation>
    <scope>NUCLEOTIDE SEQUENCE [LARGE SCALE GENOMIC DNA]</scope>
    <source>
        <strain evidence="1 2">CCUG 58627</strain>
    </source>
</reference>